<dbReference type="OrthoDB" id="9804920at2"/>
<dbReference type="SUPFAM" id="SSF51556">
    <property type="entry name" value="Metallo-dependent hydrolases"/>
    <property type="match status" value="1"/>
</dbReference>
<dbReference type="PANTHER" id="PTHR10443:SF12">
    <property type="entry name" value="DIPEPTIDASE"/>
    <property type="match status" value="1"/>
</dbReference>
<proteinExistence type="predicted"/>
<dbReference type="InterPro" id="IPR008257">
    <property type="entry name" value="Pept_M19"/>
</dbReference>
<dbReference type="GO" id="GO:0070573">
    <property type="term" value="F:metallodipeptidase activity"/>
    <property type="evidence" value="ECO:0007669"/>
    <property type="project" value="InterPro"/>
</dbReference>
<organism evidence="1 2">
    <name type="scientific">Symmachiella macrocystis</name>
    <dbReference type="NCBI Taxonomy" id="2527985"/>
    <lineage>
        <taxon>Bacteria</taxon>
        <taxon>Pseudomonadati</taxon>
        <taxon>Planctomycetota</taxon>
        <taxon>Planctomycetia</taxon>
        <taxon>Planctomycetales</taxon>
        <taxon>Planctomycetaceae</taxon>
        <taxon>Symmachiella</taxon>
    </lineage>
</organism>
<gene>
    <name evidence="1" type="ORF">CA54_27360</name>
</gene>
<name>A0A5C6BPE0_9PLAN</name>
<dbReference type="Gene3D" id="3.20.20.140">
    <property type="entry name" value="Metal-dependent hydrolases"/>
    <property type="match status" value="1"/>
</dbReference>
<comment type="caution">
    <text evidence="1">The sequence shown here is derived from an EMBL/GenBank/DDBJ whole genome shotgun (WGS) entry which is preliminary data.</text>
</comment>
<dbReference type="InterPro" id="IPR032466">
    <property type="entry name" value="Metal_Hydrolase"/>
</dbReference>
<dbReference type="EMBL" id="SJPP01000001">
    <property type="protein sequence ID" value="TWU13895.1"/>
    <property type="molecule type" value="Genomic_DNA"/>
</dbReference>
<evidence type="ECO:0000313" key="2">
    <source>
        <dbReference type="Proteomes" id="UP000320735"/>
    </source>
</evidence>
<keyword evidence="2" id="KW-1185">Reference proteome</keyword>
<dbReference type="AlphaFoldDB" id="A0A5C6BPE0"/>
<dbReference type="PROSITE" id="PS51365">
    <property type="entry name" value="RENAL_DIPEPTIDASE_2"/>
    <property type="match status" value="1"/>
</dbReference>
<dbReference type="GO" id="GO:0006508">
    <property type="term" value="P:proteolysis"/>
    <property type="evidence" value="ECO:0007669"/>
    <property type="project" value="InterPro"/>
</dbReference>
<reference evidence="1 2" key="1">
    <citation type="submission" date="2019-02" db="EMBL/GenBank/DDBJ databases">
        <title>Deep-cultivation of Planctomycetes and their phenomic and genomic characterization uncovers novel biology.</title>
        <authorList>
            <person name="Wiegand S."/>
            <person name="Jogler M."/>
            <person name="Boedeker C."/>
            <person name="Pinto D."/>
            <person name="Vollmers J."/>
            <person name="Rivas-Marin E."/>
            <person name="Kohn T."/>
            <person name="Peeters S.H."/>
            <person name="Heuer A."/>
            <person name="Rast P."/>
            <person name="Oberbeckmann S."/>
            <person name="Bunk B."/>
            <person name="Jeske O."/>
            <person name="Meyerdierks A."/>
            <person name="Storesund J.E."/>
            <person name="Kallscheuer N."/>
            <person name="Luecker S."/>
            <person name="Lage O.M."/>
            <person name="Pohl T."/>
            <person name="Merkel B.J."/>
            <person name="Hornburger P."/>
            <person name="Mueller R.-W."/>
            <person name="Bruemmer F."/>
            <person name="Labrenz M."/>
            <person name="Spormann A.M."/>
            <person name="Op Den Camp H."/>
            <person name="Overmann J."/>
            <person name="Amann R."/>
            <person name="Jetten M.S.M."/>
            <person name="Mascher T."/>
            <person name="Medema M.H."/>
            <person name="Devos D.P."/>
            <person name="Kaster A.-K."/>
            <person name="Ovreas L."/>
            <person name="Rohde M."/>
            <person name="Galperin M.Y."/>
            <person name="Jogler C."/>
        </authorList>
    </citation>
    <scope>NUCLEOTIDE SEQUENCE [LARGE SCALE GENOMIC DNA]</scope>
    <source>
        <strain evidence="1 2">CA54</strain>
    </source>
</reference>
<dbReference type="Pfam" id="PF01244">
    <property type="entry name" value="Peptidase_M19"/>
    <property type="match status" value="1"/>
</dbReference>
<accession>A0A5C6BPE0</accession>
<evidence type="ECO:0000313" key="1">
    <source>
        <dbReference type="EMBL" id="TWU13895.1"/>
    </source>
</evidence>
<sequence>MSVESKEWSGSKEAKEFVEQSIVLDFFASPHGTGWTEPAELLNYLASARAAGVTGHSMTIAQADDNWETFLKSHHQFRNTLLQDKENVTFVHSVRDIEHAHENGTTAVIWNSQSSTILSGDLTRVAALREFGIANMQLVYNGRFRTGVGCIEAMNTPDTGLTDWGRAIIDEMVRHGIVLDLSHASRKTTEDAIAHMDQNHSGVPVVYTHSIPSGLYKNEPNATPNGCYRNISDEQAQRAAETGGVVAPTFTEWMMDGVWPDDITPLQCAQMIDYYAKLVGVDHVGIATDDMMRLDLVLAFTKANPSLYNDGGYMVDAFDRGAAGCGELSKIIAAVTDELWKMGYSNEDIQKFYGGNFMRVWDRVWM</sequence>
<protein>
    <submittedName>
        <fullName evidence="1">Membrane dipeptidase (Peptidase family M19)</fullName>
    </submittedName>
</protein>
<dbReference type="RefSeq" id="WP_146371152.1">
    <property type="nucleotide sequence ID" value="NZ_SJPP01000001.1"/>
</dbReference>
<dbReference type="Proteomes" id="UP000320735">
    <property type="component" value="Unassembled WGS sequence"/>
</dbReference>
<dbReference type="PANTHER" id="PTHR10443">
    <property type="entry name" value="MICROSOMAL DIPEPTIDASE"/>
    <property type="match status" value="1"/>
</dbReference>